<dbReference type="PANTHER" id="PTHR43639:SF1">
    <property type="entry name" value="SHORT-CHAIN DEHYDROGENASE_REDUCTASE FAMILY PROTEIN"/>
    <property type="match status" value="1"/>
</dbReference>
<dbReference type="AlphaFoldDB" id="A0A7Y9H0U6"/>
<keyword evidence="2" id="KW-0560">Oxidoreductase</keyword>
<dbReference type="EMBL" id="JACCBW010000001">
    <property type="protein sequence ID" value="NYE35843.1"/>
    <property type="molecule type" value="Genomic_DNA"/>
</dbReference>
<dbReference type="Gene3D" id="3.40.50.720">
    <property type="entry name" value="NAD(P)-binding Rossmann-like Domain"/>
    <property type="match status" value="1"/>
</dbReference>
<evidence type="ECO:0000256" key="2">
    <source>
        <dbReference type="ARBA" id="ARBA00023002"/>
    </source>
</evidence>
<organism evidence="3 4">
    <name type="scientific">Nocardioides cavernae</name>
    <dbReference type="NCBI Taxonomy" id="1921566"/>
    <lineage>
        <taxon>Bacteria</taxon>
        <taxon>Bacillati</taxon>
        <taxon>Actinomycetota</taxon>
        <taxon>Actinomycetes</taxon>
        <taxon>Propionibacteriales</taxon>
        <taxon>Nocardioidaceae</taxon>
        <taxon>Nocardioides</taxon>
    </lineage>
</organism>
<dbReference type="SUPFAM" id="SSF51735">
    <property type="entry name" value="NAD(P)-binding Rossmann-fold domains"/>
    <property type="match status" value="1"/>
</dbReference>
<dbReference type="GO" id="GO:0016491">
    <property type="term" value="F:oxidoreductase activity"/>
    <property type="evidence" value="ECO:0007669"/>
    <property type="project" value="UniProtKB-KW"/>
</dbReference>
<sequence length="268" mass="27383">MTTQDHDDRALDSAPFGGRPGGALVVGGSGAIGRAVAVRLARLGSDVTVTYAGSSAAAGETAELVVASGRACDVERLDMGDPGQAAEAVARAAEQRGGLHTVVLAASPTNFQSWVSTLPPEQYAEQLRVDSGGSFAVVSAALPHLRESRGSVVVVSTVANRRFVLRDVLSSGPKAANEALVRAVAAEEGRFGVRANAVGVGILDEGMTQVLLGTGDVRPEQLEVAVSRVPLGFLGKAADIAAAVGFLASEDARYVTGQWIDVDGGYGM</sequence>
<keyword evidence="4" id="KW-1185">Reference proteome</keyword>
<name>A0A7Y9H0U6_9ACTN</name>
<reference evidence="3 4" key="1">
    <citation type="submission" date="2020-07" db="EMBL/GenBank/DDBJ databases">
        <authorList>
            <person name="Partida-Martinez L."/>
            <person name="Huntemann M."/>
            <person name="Clum A."/>
            <person name="Wang J."/>
            <person name="Palaniappan K."/>
            <person name="Ritter S."/>
            <person name="Chen I.-M."/>
            <person name="Stamatis D."/>
            <person name="Reddy T."/>
            <person name="O'Malley R."/>
            <person name="Daum C."/>
            <person name="Shapiro N."/>
            <person name="Ivanova N."/>
            <person name="Kyrpides N."/>
            <person name="Woyke T."/>
        </authorList>
    </citation>
    <scope>NUCLEOTIDE SEQUENCE [LARGE SCALE GENOMIC DNA]</scope>
    <source>
        <strain evidence="3 4">AT2.17</strain>
    </source>
</reference>
<gene>
    <name evidence="3" type="ORF">F4692_000947</name>
</gene>
<reference evidence="3 4" key="2">
    <citation type="submission" date="2020-08" db="EMBL/GenBank/DDBJ databases">
        <title>The Agave Microbiome: Exploring the role of microbial communities in plant adaptations to desert environments.</title>
        <authorList>
            <person name="Partida-Martinez L.P."/>
        </authorList>
    </citation>
    <scope>NUCLEOTIDE SEQUENCE [LARGE SCALE GENOMIC DNA]</scope>
    <source>
        <strain evidence="3 4">AT2.17</strain>
    </source>
</reference>
<protein>
    <submittedName>
        <fullName evidence="3">NAD(P)-dependent dehydrogenase (Short-subunit alcohol dehydrogenase family)</fullName>
    </submittedName>
</protein>
<accession>A0A7Y9H0U6</accession>
<dbReference type="InterPro" id="IPR002347">
    <property type="entry name" value="SDR_fam"/>
</dbReference>
<dbReference type="PANTHER" id="PTHR43639">
    <property type="entry name" value="OXIDOREDUCTASE, SHORT-CHAIN DEHYDROGENASE/REDUCTASE FAMILY (AFU_ORTHOLOGUE AFUA_5G02870)"/>
    <property type="match status" value="1"/>
</dbReference>
<evidence type="ECO:0000256" key="1">
    <source>
        <dbReference type="ARBA" id="ARBA00006484"/>
    </source>
</evidence>
<evidence type="ECO:0000313" key="4">
    <source>
        <dbReference type="Proteomes" id="UP000549911"/>
    </source>
</evidence>
<proteinExistence type="inferred from homology"/>
<dbReference type="InterPro" id="IPR036291">
    <property type="entry name" value="NAD(P)-bd_dom_sf"/>
</dbReference>
<dbReference type="Proteomes" id="UP000549911">
    <property type="component" value="Unassembled WGS sequence"/>
</dbReference>
<comment type="similarity">
    <text evidence="1">Belongs to the short-chain dehydrogenases/reductases (SDR) family.</text>
</comment>
<dbReference type="Pfam" id="PF13561">
    <property type="entry name" value="adh_short_C2"/>
    <property type="match status" value="1"/>
</dbReference>
<evidence type="ECO:0000313" key="3">
    <source>
        <dbReference type="EMBL" id="NYE35843.1"/>
    </source>
</evidence>
<dbReference type="PRINTS" id="PR00081">
    <property type="entry name" value="GDHRDH"/>
</dbReference>
<comment type="caution">
    <text evidence="3">The sequence shown here is derived from an EMBL/GenBank/DDBJ whole genome shotgun (WGS) entry which is preliminary data.</text>
</comment>
<dbReference type="RefSeq" id="WP_179618449.1">
    <property type="nucleotide sequence ID" value="NZ_JACCBW010000001.1"/>
</dbReference>